<evidence type="ECO:0000256" key="7">
    <source>
        <dbReference type="SAM" id="MobiDB-lite"/>
    </source>
</evidence>
<keyword evidence="5" id="KW-0238">DNA-binding</keyword>
<protein>
    <recommendedName>
        <fullName evidence="12">Helicase HerA central domain-containing protein</fullName>
    </recommendedName>
</protein>
<dbReference type="Proteomes" id="UP000018291">
    <property type="component" value="Unassembled WGS sequence"/>
</dbReference>
<dbReference type="EMBL" id="CANL01000012">
    <property type="protein sequence ID" value="CCM63178.1"/>
    <property type="molecule type" value="Genomic_DNA"/>
</dbReference>
<dbReference type="eggNOG" id="COG0433">
    <property type="taxonomic scope" value="Bacteria"/>
</dbReference>
<reference evidence="10 11" key="1">
    <citation type="journal article" date="2013" name="ISME J.">
        <title>Metabolic model for the filamentous 'Candidatus Microthrix parvicella' based on genomic and metagenomic analyses.</title>
        <authorList>
            <person name="Jon McIlroy S."/>
            <person name="Kristiansen R."/>
            <person name="Albertsen M."/>
            <person name="Michael Karst S."/>
            <person name="Rossetti S."/>
            <person name="Lund Nielsen J."/>
            <person name="Tandoi V."/>
            <person name="James Seviour R."/>
            <person name="Nielsen P.H."/>
        </authorList>
    </citation>
    <scope>NUCLEOTIDE SEQUENCE [LARGE SCALE GENOMIC DNA]</scope>
    <source>
        <strain evidence="10 11">RN1</strain>
    </source>
</reference>
<dbReference type="GO" id="GO:0004386">
    <property type="term" value="F:helicase activity"/>
    <property type="evidence" value="ECO:0007669"/>
    <property type="project" value="UniProtKB-KW"/>
</dbReference>
<evidence type="ECO:0000256" key="5">
    <source>
        <dbReference type="ARBA" id="ARBA00023125"/>
    </source>
</evidence>
<evidence type="ECO:0000256" key="4">
    <source>
        <dbReference type="ARBA" id="ARBA00022840"/>
    </source>
</evidence>
<evidence type="ECO:0000256" key="1">
    <source>
        <dbReference type="ARBA" id="ARBA00022741"/>
    </source>
</evidence>
<dbReference type="InterPro" id="IPR027417">
    <property type="entry name" value="P-loop_NTPase"/>
</dbReference>
<dbReference type="AlphaFoldDB" id="R4YXX3"/>
<dbReference type="Pfam" id="PF01935">
    <property type="entry name" value="DUF87"/>
    <property type="match status" value="1"/>
</dbReference>
<keyword evidence="2" id="KW-0378">Hydrolase</keyword>
<feature type="region of interest" description="Disordered" evidence="7">
    <location>
        <begin position="566"/>
        <end position="585"/>
    </location>
</feature>
<sequence length="628" mass="67911">MPTNPTLLGTVQDVSGSTVSVALDQTTMSGLLFVAGHPYHVAQVGSFVRIPLGFTDLVGIVSQAGAGAIPERVADANPFGRMWLTTQLVGEGTQDQPFSRGVSLLPSIGDAVHVMTEVDLRAVYGQTASPRRVRIGRVASASSIPALLDINYLVTRHSAVVGMTGAGKSTTVVRILEGLTDKERYPSARVLLFDLHGEYTSTLKGHAQTFRVAGDGSTTSPLEVPYWALTFDELIPVTFGHLSDDGALGAVRDEIVLLKRQALTTYPRSGVSPDQVTVDTPVPFSIHQLWFNLHRLVNATHHTAGANQTPQTELLLLDDNGSPLEKGNPTRVVAPRYQTATQAKGEDKVYLSVSTLNIRRQVDALASRLRDRRYDFLFRPGPWTPELDGHVTSDLDIFLEALLGSDCNVSILDLSGVPAAVLNDLIGALTRVVYDALFWSRRLSEGGRERPLLLVYEEAHAYLGGGQTHPVKTAVQRVVKEGRKYGIGAMIVSQRPAEVDATILSQCGTMVALRLANAQDRGHIVSAAADNLAGVLSMLPVLRTGEAIVVGEAVPLPMRVLIDLPKQPPESTDPQVVGDDQPGGWDRCIEPSDYLDVTTRWRTQDPRSSRLIYDALGPSIPVDENEDE</sequence>
<gene>
    <name evidence="10" type="ORF">BN381_20002</name>
</gene>
<dbReference type="SUPFAM" id="SSF52540">
    <property type="entry name" value="P-loop containing nucleoside triphosphate hydrolases"/>
    <property type="match status" value="1"/>
</dbReference>
<feature type="domain" description="Helicase HerA central" evidence="8">
    <location>
        <begin position="133"/>
        <end position="431"/>
    </location>
</feature>
<dbReference type="Gene3D" id="3.40.50.300">
    <property type="entry name" value="P-loop containing nucleotide triphosphate hydrolases"/>
    <property type="match status" value="2"/>
</dbReference>
<accession>R4YXX3</accession>
<dbReference type="HOGENOM" id="CLU_023842_1_0_11"/>
<evidence type="ECO:0000256" key="3">
    <source>
        <dbReference type="ARBA" id="ARBA00022806"/>
    </source>
</evidence>
<evidence type="ECO:0000259" key="8">
    <source>
        <dbReference type="Pfam" id="PF01935"/>
    </source>
</evidence>
<keyword evidence="3" id="KW-0347">Helicase</keyword>
<evidence type="ECO:0008006" key="12">
    <source>
        <dbReference type="Google" id="ProtNLM"/>
    </source>
</evidence>
<dbReference type="PANTHER" id="PTHR42957:SF1">
    <property type="entry name" value="HELICASE MJ1565-RELATED"/>
    <property type="match status" value="1"/>
</dbReference>
<evidence type="ECO:0000313" key="10">
    <source>
        <dbReference type="EMBL" id="CCM63178.1"/>
    </source>
</evidence>
<keyword evidence="6" id="KW-0413">Isomerase</keyword>
<dbReference type="Pfam" id="PF05872">
    <property type="entry name" value="HerA_C"/>
    <property type="match status" value="1"/>
</dbReference>
<keyword evidence="4" id="KW-0067">ATP-binding</keyword>
<dbReference type="PANTHER" id="PTHR42957">
    <property type="entry name" value="HELICASE MJ1565-RELATED"/>
    <property type="match status" value="1"/>
</dbReference>
<dbReference type="InterPro" id="IPR002789">
    <property type="entry name" value="HerA_central"/>
</dbReference>
<evidence type="ECO:0000313" key="11">
    <source>
        <dbReference type="Proteomes" id="UP000018291"/>
    </source>
</evidence>
<name>R4YXX3_9ACTN</name>
<feature type="domain" description="Helicase HerA-like C-terminal" evidence="9">
    <location>
        <begin position="446"/>
        <end position="549"/>
    </location>
</feature>
<evidence type="ECO:0000259" key="9">
    <source>
        <dbReference type="Pfam" id="PF05872"/>
    </source>
</evidence>
<evidence type="ECO:0000256" key="6">
    <source>
        <dbReference type="ARBA" id="ARBA00023235"/>
    </source>
</evidence>
<dbReference type="RefSeq" id="WP_012225434.1">
    <property type="nucleotide sequence ID" value="NZ_HG422565.1"/>
</dbReference>
<proteinExistence type="predicted"/>
<evidence type="ECO:0000256" key="2">
    <source>
        <dbReference type="ARBA" id="ARBA00022801"/>
    </source>
</evidence>
<organism evidence="10 11">
    <name type="scientific">Candidatus Neomicrothrix parvicella RN1</name>
    <dbReference type="NCBI Taxonomy" id="1229780"/>
    <lineage>
        <taxon>Bacteria</taxon>
        <taxon>Bacillati</taxon>
        <taxon>Actinomycetota</taxon>
        <taxon>Acidimicrobiia</taxon>
        <taxon>Acidimicrobiales</taxon>
        <taxon>Microthrixaceae</taxon>
        <taxon>Candidatus Neomicrothrix</taxon>
    </lineage>
</organism>
<dbReference type="GO" id="GO:0003677">
    <property type="term" value="F:DNA binding"/>
    <property type="evidence" value="ECO:0007669"/>
    <property type="project" value="UniProtKB-KW"/>
</dbReference>
<dbReference type="GO" id="GO:0005524">
    <property type="term" value="F:ATP binding"/>
    <property type="evidence" value="ECO:0007669"/>
    <property type="project" value="UniProtKB-KW"/>
</dbReference>
<dbReference type="OrthoDB" id="9806951at2"/>
<dbReference type="CDD" id="cd01127">
    <property type="entry name" value="TrwB_TraG_TraD_VirD4"/>
    <property type="match status" value="1"/>
</dbReference>
<dbReference type="GO" id="GO:0016787">
    <property type="term" value="F:hydrolase activity"/>
    <property type="evidence" value="ECO:0007669"/>
    <property type="project" value="UniProtKB-KW"/>
</dbReference>
<dbReference type="InterPro" id="IPR033186">
    <property type="entry name" value="HerA_C"/>
</dbReference>
<dbReference type="STRING" id="1229780.BN381_20002"/>
<comment type="caution">
    <text evidence="10">The sequence shown here is derived from an EMBL/GenBank/DDBJ whole genome shotgun (WGS) entry which is preliminary data.</text>
</comment>
<keyword evidence="11" id="KW-1185">Reference proteome</keyword>
<dbReference type="InterPro" id="IPR008571">
    <property type="entry name" value="HerA-like"/>
</dbReference>
<keyword evidence="1" id="KW-0547">Nucleotide-binding</keyword>